<dbReference type="Proteomes" id="UP000196005">
    <property type="component" value="Chromosome"/>
</dbReference>
<evidence type="ECO:0000313" key="2">
    <source>
        <dbReference type="EMBL" id="ARU48345.1"/>
    </source>
</evidence>
<name>A0A1Y0HLX9_9BACT</name>
<organism evidence="2 3">
    <name type="scientific">Sulfurospirillum diekertiae</name>
    <dbReference type="NCBI Taxonomy" id="1854492"/>
    <lineage>
        <taxon>Bacteria</taxon>
        <taxon>Pseudomonadati</taxon>
        <taxon>Campylobacterota</taxon>
        <taxon>Epsilonproteobacteria</taxon>
        <taxon>Campylobacterales</taxon>
        <taxon>Sulfurospirillaceae</taxon>
        <taxon>Sulfurospirillum</taxon>
    </lineage>
</organism>
<keyword evidence="3" id="KW-1185">Reference proteome</keyword>
<evidence type="ECO:0008006" key="4">
    <source>
        <dbReference type="Google" id="ProtNLM"/>
    </source>
</evidence>
<evidence type="ECO:0000313" key="3">
    <source>
        <dbReference type="Proteomes" id="UP000196005"/>
    </source>
</evidence>
<proteinExistence type="predicted"/>
<gene>
    <name evidence="2" type="ORF">Sdiek1_1179</name>
</gene>
<dbReference type="EMBL" id="CP021416">
    <property type="protein sequence ID" value="ARU48345.1"/>
    <property type="molecule type" value="Genomic_DNA"/>
</dbReference>
<dbReference type="AlphaFoldDB" id="A0A1Y0HLX9"/>
<dbReference type="GO" id="GO:0009055">
    <property type="term" value="F:electron transfer activity"/>
    <property type="evidence" value="ECO:0007669"/>
    <property type="project" value="InterPro"/>
</dbReference>
<dbReference type="KEGG" id="suls:Sdiek1_1179"/>
<keyword evidence="1" id="KW-0732">Signal</keyword>
<dbReference type="Gene3D" id="1.10.760.10">
    <property type="entry name" value="Cytochrome c-like domain"/>
    <property type="match status" value="1"/>
</dbReference>
<feature type="signal peptide" evidence="1">
    <location>
        <begin position="1"/>
        <end position="21"/>
    </location>
</feature>
<dbReference type="SUPFAM" id="SSF46626">
    <property type="entry name" value="Cytochrome c"/>
    <property type="match status" value="1"/>
</dbReference>
<sequence length="115" mass="13171">MMRFLLTCNVFLFLSFTPLLSEDFISKMEYAKMLYSNPRGIGCNKCHGEKAEGAIISKYISRGKEVTLSAPAITSVSKERFSQALTSQHKVMPTYFLTWQEIDSLYYYVSSEVKK</sequence>
<accession>A0A1Y0HLX9</accession>
<evidence type="ECO:0000256" key="1">
    <source>
        <dbReference type="SAM" id="SignalP"/>
    </source>
</evidence>
<protein>
    <recommendedName>
        <fullName evidence="4">Cytochrome c domain-containing protein</fullName>
    </recommendedName>
</protein>
<reference evidence="3" key="1">
    <citation type="submission" date="2017-05" db="EMBL/GenBank/DDBJ databases">
        <title>Dechlorination kinetics govern the competition between two new strains of the genus Sulfurospirillum.</title>
        <authorList>
            <person name="Buttet G.F."/>
            <person name="Murray A.M."/>
            <person name="Goris T."/>
            <person name="Burion M."/>
            <person name="Lin B."/>
            <person name="Rolle M."/>
            <person name="Maillard J."/>
        </authorList>
    </citation>
    <scope>NUCLEOTIDE SEQUENCE [LARGE SCALE GENOMIC DNA]</scope>
    <source>
        <strain evidence="3">SL2-1</strain>
    </source>
</reference>
<feature type="chain" id="PRO_5013390454" description="Cytochrome c domain-containing protein" evidence="1">
    <location>
        <begin position="22"/>
        <end position="115"/>
    </location>
</feature>
<dbReference type="GO" id="GO:0020037">
    <property type="term" value="F:heme binding"/>
    <property type="evidence" value="ECO:0007669"/>
    <property type="project" value="InterPro"/>
</dbReference>
<dbReference type="InterPro" id="IPR036909">
    <property type="entry name" value="Cyt_c-like_dom_sf"/>
</dbReference>